<protein>
    <submittedName>
        <fullName evidence="1">Uncharacterized protein</fullName>
    </submittedName>
</protein>
<accession>A0ABR2I8T6</accession>
<name>A0ABR2I8T6_9PEZI</name>
<evidence type="ECO:0000313" key="1">
    <source>
        <dbReference type="EMBL" id="KAK8859386.1"/>
    </source>
</evidence>
<sequence length="381" mass="43579">MGYDLGGKPISRMEPYLKWIKSSSPGRRDEEYLRLFIDVVRRFKRGDQSHHDAIQLYIDGLANGQPNHYYFHNTSPGSAERCTSVEDTVLIIIGVWTLMKPYFVPTRGRQKRVVLSFCLKSGIPYSQANAFNQSPSKLIQSCGLLPQPDESILLTETAQGLASCATAQSSNSRTADFSFGLHAGLVESHSISPRVLNARRLYSLAGVRIIWTENLSRHLLLSKAGQKHYLELFALPCTLRGRGPEGLQMAGLTPNLVYEIQATYANLFNPVCVSLTHGVLMAYTGLRYCCWCAWCASWRFRAREIKRLSQELPKNPGTQVPYDPEIKLLMRQHPTSWAQDEFTDLWPRIIEIDHYLQAARPWNFWILFRDNRDTVQYWTFL</sequence>
<proteinExistence type="predicted"/>
<keyword evidence="2" id="KW-1185">Reference proteome</keyword>
<evidence type="ECO:0000313" key="2">
    <source>
        <dbReference type="Proteomes" id="UP001390339"/>
    </source>
</evidence>
<gene>
    <name evidence="1" type="ORF">PGQ11_010120</name>
</gene>
<comment type="caution">
    <text evidence="1">The sequence shown here is derived from an EMBL/GenBank/DDBJ whole genome shotgun (WGS) entry which is preliminary data.</text>
</comment>
<dbReference type="Proteomes" id="UP001390339">
    <property type="component" value="Unassembled WGS sequence"/>
</dbReference>
<dbReference type="EMBL" id="JAPCWZ010000006">
    <property type="protein sequence ID" value="KAK8859386.1"/>
    <property type="molecule type" value="Genomic_DNA"/>
</dbReference>
<reference evidence="1 2" key="1">
    <citation type="journal article" date="2024" name="IMA Fungus">
        <title>Apiospora arundinis, a panoply of carbohydrate-active enzymes and secondary metabolites.</title>
        <authorList>
            <person name="Sorensen T."/>
            <person name="Petersen C."/>
            <person name="Muurmann A.T."/>
            <person name="Christiansen J.V."/>
            <person name="Brundto M.L."/>
            <person name="Overgaard C.K."/>
            <person name="Boysen A.T."/>
            <person name="Wollenberg R.D."/>
            <person name="Larsen T.O."/>
            <person name="Sorensen J.L."/>
            <person name="Nielsen K.L."/>
            <person name="Sondergaard T.E."/>
        </authorList>
    </citation>
    <scope>NUCLEOTIDE SEQUENCE [LARGE SCALE GENOMIC DNA]</scope>
    <source>
        <strain evidence="1 2">AAU 773</strain>
    </source>
</reference>
<organism evidence="1 2">
    <name type="scientific">Apiospora arundinis</name>
    <dbReference type="NCBI Taxonomy" id="335852"/>
    <lineage>
        <taxon>Eukaryota</taxon>
        <taxon>Fungi</taxon>
        <taxon>Dikarya</taxon>
        <taxon>Ascomycota</taxon>
        <taxon>Pezizomycotina</taxon>
        <taxon>Sordariomycetes</taxon>
        <taxon>Xylariomycetidae</taxon>
        <taxon>Amphisphaeriales</taxon>
        <taxon>Apiosporaceae</taxon>
        <taxon>Apiospora</taxon>
    </lineage>
</organism>